<dbReference type="RefSeq" id="XP_045279708.1">
    <property type="nucleotide sequence ID" value="XM_045425648.1"/>
</dbReference>
<dbReference type="EMBL" id="EQ999974">
    <property type="protein sequence ID" value="OAS99980.1"/>
    <property type="molecule type" value="Genomic_DNA"/>
</dbReference>
<dbReference type="PANTHER" id="PTHR36091:SF2">
    <property type="entry name" value="AMINOGLYCOSIDE PHOSPHOTRANSFERASE DOMAIN-CONTAINING PROTEIN"/>
    <property type="match status" value="1"/>
</dbReference>
<dbReference type="InterPro" id="IPR051035">
    <property type="entry name" value="Mito_inheritance_9"/>
</dbReference>
<name>A0ABX2VRY1_AJEDR</name>
<evidence type="ECO:0000313" key="3">
    <source>
        <dbReference type="Proteomes" id="UP000002039"/>
    </source>
</evidence>
<feature type="region of interest" description="Disordered" evidence="1">
    <location>
        <begin position="146"/>
        <end position="167"/>
    </location>
</feature>
<evidence type="ECO:0008006" key="4">
    <source>
        <dbReference type="Google" id="ProtNLM"/>
    </source>
</evidence>
<dbReference type="Proteomes" id="UP000002039">
    <property type="component" value="Unassembled WGS sequence"/>
</dbReference>
<keyword evidence="3" id="KW-1185">Reference proteome</keyword>
<evidence type="ECO:0000313" key="2">
    <source>
        <dbReference type="EMBL" id="OAS99980.1"/>
    </source>
</evidence>
<evidence type="ECO:0000256" key="1">
    <source>
        <dbReference type="SAM" id="MobiDB-lite"/>
    </source>
</evidence>
<organism evidence="2 3">
    <name type="scientific">Ajellomyces dermatitidis (strain ER-3 / ATCC MYA-2586)</name>
    <name type="common">Blastomyces dermatitidis</name>
    <dbReference type="NCBI Taxonomy" id="559297"/>
    <lineage>
        <taxon>Eukaryota</taxon>
        <taxon>Fungi</taxon>
        <taxon>Dikarya</taxon>
        <taxon>Ascomycota</taxon>
        <taxon>Pezizomycotina</taxon>
        <taxon>Eurotiomycetes</taxon>
        <taxon>Eurotiomycetidae</taxon>
        <taxon>Onygenales</taxon>
        <taxon>Ajellomycetaceae</taxon>
        <taxon>Blastomyces</taxon>
    </lineage>
</organism>
<accession>A0ABX2VRY1</accession>
<dbReference type="PANTHER" id="PTHR36091">
    <property type="entry name" value="ALTERED INHERITANCE OF MITOCHONDRIA PROTEIN 9, MITOCHONDRIAL"/>
    <property type="match status" value="1"/>
</dbReference>
<gene>
    <name evidence="2" type="ORF">BDCG_16407</name>
</gene>
<dbReference type="GeneID" id="69031299"/>
<reference evidence="3" key="1">
    <citation type="journal article" date="2015" name="PLoS Genet.">
        <title>The dynamic genome and transcriptome of the human fungal pathogen Blastomyces and close relative Emmonsia.</title>
        <authorList>
            <person name="Munoz J.F."/>
            <person name="Gauthier G.M."/>
            <person name="Desjardins C.A."/>
            <person name="Gallo J.E."/>
            <person name="Holder J."/>
            <person name="Sullivan T.D."/>
            <person name="Marty A.J."/>
            <person name="Carmen J.C."/>
            <person name="Chen Z."/>
            <person name="Ding L."/>
            <person name="Gujja S."/>
            <person name="Magrini V."/>
            <person name="Misas E."/>
            <person name="Mitreva M."/>
            <person name="Priest M."/>
            <person name="Saif S."/>
            <person name="Whiston E.A."/>
            <person name="Young S."/>
            <person name="Zeng Q."/>
            <person name="Goldman W.E."/>
            <person name="Mardis E.R."/>
            <person name="Taylor J.W."/>
            <person name="McEwen J.G."/>
            <person name="Clay O.K."/>
            <person name="Klein B.S."/>
            <person name="Cuomo C.A."/>
        </authorList>
    </citation>
    <scope>NUCLEOTIDE SEQUENCE [LARGE SCALE GENOMIC DNA]</scope>
    <source>
        <strain evidence="3">ER-3 / ATCC MYA-2586</strain>
    </source>
</reference>
<sequence length="233" mass="26537">MQVDRGPWRNPHKYLAAIGKRELEWTKRFGKPLEKDFPYKLTSTGCDSPPAHILLCLKNISQSPLFSYQMTQKAMVVHQRCAIQVCILRTSKAQSSTEAYNDKDLTPSNVFISPETSKSRRIIDWQHTVIVPRLLASGHPRLFENPDVELPPTLDAPQPPDGYESLDPETKAQVDELLRRRNLYYFYRVFNGAKNQLHLAACADPLLEPRKHLVDYAGRQGNGNLMTLRGALI</sequence>
<protein>
    <recommendedName>
        <fullName evidence="4">Protein kinase domain-containing protein</fullName>
    </recommendedName>
</protein>
<proteinExistence type="predicted"/>